<keyword evidence="1" id="KW-0472">Membrane</keyword>
<evidence type="ECO:0000313" key="3">
    <source>
        <dbReference type="Proteomes" id="UP000483820"/>
    </source>
</evidence>
<comment type="caution">
    <text evidence="2">The sequence shown here is derived from an EMBL/GenBank/DDBJ whole genome shotgun (WGS) entry which is preliminary data.</text>
</comment>
<dbReference type="EMBL" id="WUAV01000002">
    <property type="protein sequence ID" value="KAF1764961.1"/>
    <property type="molecule type" value="Genomic_DNA"/>
</dbReference>
<evidence type="ECO:0000313" key="2">
    <source>
        <dbReference type="EMBL" id="KAF1764961.1"/>
    </source>
</evidence>
<dbReference type="CTD" id="9822164"/>
<evidence type="ECO:0000256" key="1">
    <source>
        <dbReference type="SAM" id="Phobius"/>
    </source>
</evidence>
<feature type="transmembrane region" description="Helical" evidence="1">
    <location>
        <begin position="40"/>
        <end position="58"/>
    </location>
</feature>
<dbReference type="Proteomes" id="UP000483820">
    <property type="component" value="Chromosome II"/>
</dbReference>
<keyword evidence="1" id="KW-1133">Transmembrane helix</keyword>
<organism evidence="2 3">
    <name type="scientific">Caenorhabditis remanei</name>
    <name type="common">Caenorhabditis vulgaris</name>
    <dbReference type="NCBI Taxonomy" id="31234"/>
    <lineage>
        <taxon>Eukaryota</taxon>
        <taxon>Metazoa</taxon>
        <taxon>Ecdysozoa</taxon>
        <taxon>Nematoda</taxon>
        <taxon>Chromadorea</taxon>
        <taxon>Rhabditida</taxon>
        <taxon>Rhabditina</taxon>
        <taxon>Rhabditomorpha</taxon>
        <taxon>Rhabditoidea</taxon>
        <taxon>Rhabditidae</taxon>
        <taxon>Peloderinae</taxon>
        <taxon>Caenorhabditis</taxon>
    </lineage>
</organism>
<gene>
    <name evidence="2" type="ORF">GCK72_004912</name>
</gene>
<dbReference type="AlphaFoldDB" id="A0A6A5HDG4"/>
<name>A0A6A5HDG4_CAERE</name>
<accession>A0A6A5HDG4</accession>
<reference evidence="2 3" key="1">
    <citation type="submission" date="2019-12" db="EMBL/GenBank/DDBJ databases">
        <title>Chromosome-level assembly of the Caenorhabditis remanei genome.</title>
        <authorList>
            <person name="Teterina A.A."/>
            <person name="Willis J.H."/>
            <person name="Phillips P.C."/>
        </authorList>
    </citation>
    <scope>NUCLEOTIDE SEQUENCE [LARGE SCALE GENOMIC DNA]</scope>
    <source>
        <strain evidence="2 3">PX506</strain>
        <tissue evidence="2">Whole organism</tissue>
    </source>
</reference>
<keyword evidence="1" id="KW-0812">Transmembrane</keyword>
<protein>
    <submittedName>
        <fullName evidence="2">Uncharacterized protein</fullName>
    </submittedName>
</protein>
<dbReference type="RefSeq" id="XP_053589137.1">
    <property type="nucleotide sequence ID" value="XM_053724943.1"/>
</dbReference>
<dbReference type="GeneID" id="9822164"/>
<dbReference type="KEGG" id="crq:GCK72_004912"/>
<sequence>MIALDINQIYFQVTDQSNVDLLQLNDRSKPKTCFNRMTEFVNLIASLILICGYGQYLINEVNQGEKDIRMSEEKVYSALLYLLLYQVLSKSLAAMFSMKISASAFHPKNQLRDIQQKQREEHLRNYPPVENRDEVIDQRVDIEMNPMNNGTLV</sequence>
<proteinExistence type="predicted"/>
<feature type="transmembrane region" description="Helical" evidence="1">
    <location>
        <begin position="78"/>
        <end position="98"/>
    </location>
</feature>